<comment type="caution">
    <text evidence="2">The sequence shown here is derived from an EMBL/GenBank/DDBJ whole genome shotgun (WGS) entry which is preliminary data.</text>
</comment>
<dbReference type="RefSeq" id="WP_054677313.1">
    <property type="nucleotide sequence ID" value="NZ_AYYO01000044.1"/>
</dbReference>
<keyword evidence="1" id="KW-0175">Coiled coil</keyword>
<accession>A0A0R1ZK08</accession>
<dbReference type="OrthoDB" id="2168866at2"/>
<keyword evidence="3" id="KW-1185">Reference proteome</keyword>
<dbReference type="Pfam" id="PF05565">
    <property type="entry name" value="Sipho_Gp157"/>
    <property type="match status" value="1"/>
</dbReference>
<dbReference type="PATRIC" id="fig|1291052.5.peg.2269"/>
<feature type="coiled-coil region" evidence="1">
    <location>
        <begin position="50"/>
        <end position="84"/>
    </location>
</feature>
<dbReference type="Proteomes" id="UP000051679">
    <property type="component" value="Unassembled WGS sequence"/>
</dbReference>
<dbReference type="AlphaFoldDB" id="A0A0R1ZK08"/>
<name>A0A0R1ZK08_9LACO</name>
<evidence type="ECO:0008006" key="4">
    <source>
        <dbReference type="Google" id="ProtNLM"/>
    </source>
</evidence>
<organism evidence="2 3">
    <name type="scientific">Lacticaseibacillus sharpeae JCM 1186 = DSM 20505</name>
    <dbReference type="NCBI Taxonomy" id="1291052"/>
    <lineage>
        <taxon>Bacteria</taxon>
        <taxon>Bacillati</taxon>
        <taxon>Bacillota</taxon>
        <taxon>Bacilli</taxon>
        <taxon>Lactobacillales</taxon>
        <taxon>Lactobacillaceae</taxon>
        <taxon>Lacticaseibacillus</taxon>
    </lineage>
</organism>
<dbReference type="InterPro" id="IPR008840">
    <property type="entry name" value="Sipho_Gp157"/>
</dbReference>
<evidence type="ECO:0000313" key="3">
    <source>
        <dbReference type="Proteomes" id="UP000051679"/>
    </source>
</evidence>
<evidence type="ECO:0000256" key="1">
    <source>
        <dbReference type="SAM" id="Coils"/>
    </source>
</evidence>
<protein>
    <recommendedName>
        <fullName evidence="4">Siphovirus Gp157 family protein</fullName>
    </recommendedName>
</protein>
<proteinExistence type="predicted"/>
<sequence length="164" mass="18329">MATMYELQGKYRELFDLAEDGTIDPALLHDTMDSITDAIEDKAVGYVQVIKEVEADAAKVDAEIKRLTERRNGYIRNAKTLKQVLIGAMNDTNAKKFKTPLYTIWIQQSTSVAIDADDPKKLPVDYVQTVTTYKADKKALAADLKAGKEVKGAKLVYNDSLRVR</sequence>
<gene>
    <name evidence="2" type="ORF">FC18_GL002205</name>
</gene>
<evidence type="ECO:0000313" key="2">
    <source>
        <dbReference type="EMBL" id="KRM54789.1"/>
    </source>
</evidence>
<dbReference type="EMBL" id="AYYO01000044">
    <property type="protein sequence ID" value="KRM54789.1"/>
    <property type="molecule type" value="Genomic_DNA"/>
</dbReference>
<dbReference type="STRING" id="1291052.FC18_GL002205"/>
<reference evidence="2 3" key="1">
    <citation type="journal article" date="2015" name="Genome Announc.">
        <title>Expanding the biotechnology potential of lactobacilli through comparative genomics of 213 strains and associated genera.</title>
        <authorList>
            <person name="Sun Z."/>
            <person name="Harris H.M."/>
            <person name="McCann A."/>
            <person name="Guo C."/>
            <person name="Argimon S."/>
            <person name="Zhang W."/>
            <person name="Yang X."/>
            <person name="Jeffery I.B."/>
            <person name="Cooney J.C."/>
            <person name="Kagawa T.F."/>
            <person name="Liu W."/>
            <person name="Song Y."/>
            <person name="Salvetti E."/>
            <person name="Wrobel A."/>
            <person name="Rasinkangas P."/>
            <person name="Parkhill J."/>
            <person name="Rea M.C."/>
            <person name="O'Sullivan O."/>
            <person name="Ritari J."/>
            <person name="Douillard F.P."/>
            <person name="Paul Ross R."/>
            <person name="Yang R."/>
            <person name="Briner A.E."/>
            <person name="Felis G.E."/>
            <person name="de Vos W.M."/>
            <person name="Barrangou R."/>
            <person name="Klaenhammer T.R."/>
            <person name="Caufield P.W."/>
            <person name="Cui Y."/>
            <person name="Zhang H."/>
            <person name="O'Toole P.W."/>
        </authorList>
    </citation>
    <scope>NUCLEOTIDE SEQUENCE [LARGE SCALE GENOMIC DNA]</scope>
    <source>
        <strain evidence="2 3">DSM 20505</strain>
    </source>
</reference>